<feature type="compositionally biased region" description="Polar residues" evidence="1">
    <location>
        <begin position="51"/>
        <end position="78"/>
    </location>
</feature>
<dbReference type="EMBL" id="BQNB010014080">
    <property type="protein sequence ID" value="GJT23749.1"/>
    <property type="molecule type" value="Genomic_DNA"/>
</dbReference>
<proteinExistence type="predicted"/>
<keyword evidence="3" id="KW-1185">Reference proteome</keyword>
<sequence length="376" mass="40907">MLSFSSVSVNIKPPPVLPVNIPVSAEVEPKSLLISSPAPPPPPPEAQQAPNTHSVDSVQHMISNNDKQDDASNISSPNRGLAVNKPLFSSGSQHAVATSVPTADADINDPWIDEMMQNILNEVVTLATESTGRKPSASGNDDRPPVTFLKGSGGVFVQQNQEQDIELKTDSEIKETIARLKRNLVAFGHKLHDKGEKIKESILRYEHELQRRNKHRESNVHFCHQEPAPQAQQPPPQECPQSTVTHLVDSVKQMVSNDGNKDGDSNLPSRDPRSRQSMSEYGVGVAANGSTVNADKHDSLTDEKMLKIVHELVTVGIAHTEVGKAAEVCYKDPVKAKVLFALPAPPAYFATNMNHDIVMDDKFEVTVLCLGDTLIG</sequence>
<feature type="compositionally biased region" description="Basic and acidic residues" evidence="1">
    <location>
        <begin position="259"/>
        <end position="274"/>
    </location>
</feature>
<comment type="caution">
    <text evidence="2">The sequence shown here is derived from an EMBL/GenBank/DDBJ whole genome shotgun (WGS) entry which is preliminary data.</text>
</comment>
<dbReference type="Proteomes" id="UP001151760">
    <property type="component" value="Unassembled WGS sequence"/>
</dbReference>
<accession>A0ABQ5CB23</accession>
<reference evidence="2" key="2">
    <citation type="submission" date="2022-01" db="EMBL/GenBank/DDBJ databases">
        <authorList>
            <person name="Yamashiro T."/>
            <person name="Shiraishi A."/>
            <person name="Satake H."/>
            <person name="Nakayama K."/>
        </authorList>
    </citation>
    <scope>NUCLEOTIDE SEQUENCE</scope>
</reference>
<name>A0ABQ5CB23_9ASTR</name>
<organism evidence="2 3">
    <name type="scientific">Tanacetum coccineum</name>
    <dbReference type="NCBI Taxonomy" id="301880"/>
    <lineage>
        <taxon>Eukaryota</taxon>
        <taxon>Viridiplantae</taxon>
        <taxon>Streptophyta</taxon>
        <taxon>Embryophyta</taxon>
        <taxon>Tracheophyta</taxon>
        <taxon>Spermatophyta</taxon>
        <taxon>Magnoliopsida</taxon>
        <taxon>eudicotyledons</taxon>
        <taxon>Gunneridae</taxon>
        <taxon>Pentapetalae</taxon>
        <taxon>asterids</taxon>
        <taxon>campanulids</taxon>
        <taxon>Asterales</taxon>
        <taxon>Asteraceae</taxon>
        <taxon>Asteroideae</taxon>
        <taxon>Anthemideae</taxon>
        <taxon>Anthemidinae</taxon>
        <taxon>Tanacetum</taxon>
    </lineage>
</organism>
<gene>
    <name evidence="2" type="ORF">Tco_0893686</name>
</gene>
<protein>
    <submittedName>
        <fullName evidence="2">Uncharacterized protein</fullName>
    </submittedName>
</protein>
<evidence type="ECO:0000313" key="2">
    <source>
        <dbReference type="EMBL" id="GJT23749.1"/>
    </source>
</evidence>
<evidence type="ECO:0000256" key="1">
    <source>
        <dbReference type="SAM" id="MobiDB-lite"/>
    </source>
</evidence>
<reference evidence="2" key="1">
    <citation type="journal article" date="2022" name="Int. J. Mol. Sci.">
        <title>Draft Genome of Tanacetum Coccineum: Genomic Comparison of Closely Related Tanacetum-Family Plants.</title>
        <authorList>
            <person name="Yamashiro T."/>
            <person name="Shiraishi A."/>
            <person name="Nakayama K."/>
            <person name="Satake H."/>
        </authorList>
    </citation>
    <scope>NUCLEOTIDE SEQUENCE</scope>
</reference>
<evidence type="ECO:0000313" key="3">
    <source>
        <dbReference type="Proteomes" id="UP001151760"/>
    </source>
</evidence>
<feature type="region of interest" description="Disordered" evidence="1">
    <location>
        <begin position="255"/>
        <end position="279"/>
    </location>
</feature>
<feature type="region of interest" description="Disordered" evidence="1">
    <location>
        <begin position="32"/>
        <end position="86"/>
    </location>
</feature>